<feature type="signal peptide" evidence="1">
    <location>
        <begin position="1"/>
        <end position="18"/>
    </location>
</feature>
<evidence type="ECO:0000256" key="1">
    <source>
        <dbReference type="SAM" id="SignalP"/>
    </source>
</evidence>
<keyword evidence="3" id="KW-1185">Reference proteome</keyword>
<dbReference type="EMBL" id="JBFXLR010000013">
    <property type="protein sequence ID" value="KAL2853507.1"/>
    <property type="molecule type" value="Genomic_DNA"/>
</dbReference>
<reference evidence="2 3" key="1">
    <citation type="submission" date="2024-07" db="EMBL/GenBank/DDBJ databases">
        <title>Section-level genome sequencing and comparative genomics of Aspergillus sections Usti and Cavernicolus.</title>
        <authorList>
            <consortium name="Lawrence Berkeley National Laboratory"/>
            <person name="Nybo J.L."/>
            <person name="Vesth T.C."/>
            <person name="Theobald S."/>
            <person name="Frisvad J.C."/>
            <person name="Larsen T.O."/>
            <person name="Kjaerboelling I."/>
            <person name="Rothschild-Mancinelli K."/>
            <person name="Lyhne E.K."/>
            <person name="Kogle M.E."/>
            <person name="Barry K."/>
            <person name="Clum A."/>
            <person name="Na H."/>
            <person name="Ledsgaard L."/>
            <person name="Lin J."/>
            <person name="Lipzen A."/>
            <person name="Kuo A."/>
            <person name="Riley R."/>
            <person name="Mondo S."/>
            <person name="LaButti K."/>
            <person name="Haridas S."/>
            <person name="Pangalinan J."/>
            <person name="Salamov A.A."/>
            <person name="Simmons B.A."/>
            <person name="Magnuson J.K."/>
            <person name="Chen J."/>
            <person name="Drula E."/>
            <person name="Henrissat B."/>
            <person name="Wiebenga A."/>
            <person name="Lubbers R.J."/>
            <person name="Gomes A.C."/>
            <person name="Macurrencykelacurrency M.R."/>
            <person name="Stajich J."/>
            <person name="Grigoriev I.V."/>
            <person name="Mortensen U.H."/>
            <person name="De vries R.P."/>
            <person name="Baker S.E."/>
            <person name="Andersen M.R."/>
        </authorList>
    </citation>
    <scope>NUCLEOTIDE SEQUENCE [LARGE SCALE GENOMIC DNA]</scope>
    <source>
        <strain evidence="2 3">CBS 756.74</strain>
    </source>
</reference>
<gene>
    <name evidence="2" type="ORF">BJX68DRAFT_264975</name>
</gene>
<evidence type="ECO:0000313" key="2">
    <source>
        <dbReference type="EMBL" id="KAL2853507.1"/>
    </source>
</evidence>
<name>A0ABR4KMK9_9EURO</name>
<sequence length="179" mass="19909">MLCKLTAPLLLLALRATAQSTTATTSAPLPTLTPDWFFVRAVAEPNFHSYLQTKPTAMPSIAYLDSNTNAGQFNIIEGQLVYHTSEDGSLYMNVENPQDKTQRKLTTWFNTTENAYGEFAFQGDTVTWRVEDIERPNTAAWLVCEEQQIFINTGAYGWETPEGCADQTIHSYGGSTPDV</sequence>
<evidence type="ECO:0000313" key="3">
    <source>
        <dbReference type="Proteomes" id="UP001610444"/>
    </source>
</evidence>
<organism evidence="2 3">
    <name type="scientific">Aspergillus pseudodeflectus</name>
    <dbReference type="NCBI Taxonomy" id="176178"/>
    <lineage>
        <taxon>Eukaryota</taxon>
        <taxon>Fungi</taxon>
        <taxon>Dikarya</taxon>
        <taxon>Ascomycota</taxon>
        <taxon>Pezizomycotina</taxon>
        <taxon>Eurotiomycetes</taxon>
        <taxon>Eurotiomycetidae</taxon>
        <taxon>Eurotiales</taxon>
        <taxon>Aspergillaceae</taxon>
        <taxon>Aspergillus</taxon>
        <taxon>Aspergillus subgen. Nidulantes</taxon>
    </lineage>
</organism>
<dbReference type="Proteomes" id="UP001610444">
    <property type="component" value="Unassembled WGS sequence"/>
</dbReference>
<dbReference type="GeneID" id="98160277"/>
<keyword evidence="1" id="KW-0732">Signal</keyword>
<protein>
    <submittedName>
        <fullName evidence="2">Uncharacterized protein</fullName>
    </submittedName>
</protein>
<feature type="chain" id="PRO_5047326116" evidence="1">
    <location>
        <begin position="19"/>
        <end position="179"/>
    </location>
</feature>
<accession>A0ABR4KMK9</accession>
<dbReference type="RefSeq" id="XP_070900873.1">
    <property type="nucleotide sequence ID" value="XM_071045113.1"/>
</dbReference>
<comment type="caution">
    <text evidence="2">The sequence shown here is derived from an EMBL/GenBank/DDBJ whole genome shotgun (WGS) entry which is preliminary data.</text>
</comment>
<proteinExistence type="predicted"/>